<dbReference type="Proteomes" id="UP001501337">
    <property type="component" value="Unassembled WGS sequence"/>
</dbReference>
<keyword evidence="2" id="KW-1185">Reference proteome</keyword>
<dbReference type="EMBL" id="BAABBO010000003">
    <property type="protein sequence ID" value="GAA3953487.1"/>
    <property type="molecule type" value="Genomic_DNA"/>
</dbReference>
<protein>
    <submittedName>
        <fullName evidence="1">Uncharacterized protein</fullName>
    </submittedName>
</protein>
<organism evidence="1 2">
    <name type="scientific">Allohahella marinimesophila</name>
    <dbReference type="NCBI Taxonomy" id="1054972"/>
    <lineage>
        <taxon>Bacteria</taxon>
        <taxon>Pseudomonadati</taxon>
        <taxon>Pseudomonadota</taxon>
        <taxon>Gammaproteobacteria</taxon>
        <taxon>Oceanospirillales</taxon>
        <taxon>Hahellaceae</taxon>
        <taxon>Allohahella</taxon>
    </lineage>
</organism>
<comment type="caution">
    <text evidence="1">The sequence shown here is derived from an EMBL/GenBank/DDBJ whole genome shotgun (WGS) entry which is preliminary data.</text>
</comment>
<reference evidence="2" key="1">
    <citation type="journal article" date="2019" name="Int. J. Syst. Evol. Microbiol.">
        <title>The Global Catalogue of Microorganisms (GCM) 10K type strain sequencing project: providing services to taxonomists for standard genome sequencing and annotation.</title>
        <authorList>
            <consortium name="The Broad Institute Genomics Platform"/>
            <consortium name="The Broad Institute Genome Sequencing Center for Infectious Disease"/>
            <person name="Wu L."/>
            <person name="Ma J."/>
        </authorList>
    </citation>
    <scope>NUCLEOTIDE SEQUENCE [LARGE SCALE GENOMIC DNA]</scope>
    <source>
        <strain evidence="2">JCM 17555</strain>
    </source>
</reference>
<evidence type="ECO:0000313" key="1">
    <source>
        <dbReference type="EMBL" id="GAA3953487.1"/>
    </source>
</evidence>
<gene>
    <name evidence="1" type="ORF">GCM10022278_10460</name>
</gene>
<dbReference type="CDD" id="cd22992">
    <property type="entry name" value="MOC1"/>
    <property type="match status" value="1"/>
</dbReference>
<sequence>MILSIDPGLSGGIAQLDATVIIIALHDMPTRTLKKKKEIDAAALANLMRDADVIYIEQVGSRPGQDVVSAFSFGRNLAYILGAAGALKKQDNMVRPQDWQAMFGLATGEKDKARKKQQIADKALEF</sequence>
<evidence type="ECO:0000313" key="2">
    <source>
        <dbReference type="Proteomes" id="UP001501337"/>
    </source>
</evidence>
<accession>A0ABP7NT71</accession>
<proteinExistence type="predicted"/>
<dbReference type="RefSeq" id="WP_344804034.1">
    <property type="nucleotide sequence ID" value="NZ_BAABBO010000003.1"/>
</dbReference>
<name>A0ABP7NT71_9GAMM</name>